<dbReference type="KEGG" id="pnd:Pla175_50400"/>
<evidence type="ECO:0000313" key="3">
    <source>
        <dbReference type="Proteomes" id="UP000317429"/>
    </source>
</evidence>
<proteinExistence type="predicted"/>
<reference evidence="2 3" key="1">
    <citation type="submission" date="2019-02" db="EMBL/GenBank/DDBJ databases">
        <title>Deep-cultivation of Planctomycetes and their phenomic and genomic characterization uncovers novel biology.</title>
        <authorList>
            <person name="Wiegand S."/>
            <person name="Jogler M."/>
            <person name="Boedeker C."/>
            <person name="Pinto D."/>
            <person name="Vollmers J."/>
            <person name="Rivas-Marin E."/>
            <person name="Kohn T."/>
            <person name="Peeters S.H."/>
            <person name="Heuer A."/>
            <person name="Rast P."/>
            <person name="Oberbeckmann S."/>
            <person name="Bunk B."/>
            <person name="Jeske O."/>
            <person name="Meyerdierks A."/>
            <person name="Storesund J.E."/>
            <person name="Kallscheuer N."/>
            <person name="Luecker S."/>
            <person name="Lage O.M."/>
            <person name="Pohl T."/>
            <person name="Merkel B.J."/>
            <person name="Hornburger P."/>
            <person name="Mueller R.-W."/>
            <person name="Bruemmer F."/>
            <person name="Labrenz M."/>
            <person name="Spormann A.M."/>
            <person name="Op den Camp H."/>
            <person name="Overmann J."/>
            <person name="Amann R."/>
            <person name="Jetten M.S.M."/>
            <person name="Mascher T."/>
            <person name="Medema M.H."/>
            <person name="Devos D.P."/>
            <person name="Kaster A.-K."/>
            <person name="Ovreas L."/>
            <person name="Rohde M."/>
            <person name="Galperin M.Y."/>
            <person name="Jogler C."/>
        </authorList>
    </citation>
    <scope>NUCLEOTIDE SEQUENCE [LARGE SCALE GENOMIC DNA]</scope>
    <source>
        <strain evidence="2 3">Pla175</strain>
    </source>
</reference>
<dbReference type="OrthoDB" id="1551149at2"/>
<keyword evidence="3" id="KW-1185">Reference proteome</keyword>
<gene>
    <name evidence="2" type="ORF">Pla175_50400</name>
</gene>
<name>A0A518DJF5_9BACT</name>
<protein>
    <recommendedName>
        <fullName evidence="1">DUF7336 domain-containing protein</fullName>
    </recommendedName>
</protein>
<dbReference type="Proteomes" id="UP000317429">
    <property type="component" value="Chromosome"/>
</dbReference>
<sequence length="84" mass="9541">MTVHLLQHRKAEDDYESVKALGIYATREDAEDAIGRFLRLPGFSEHPDGFSIDEYTVGKDCWPEGFVPWSESVGKKEGDIPGWR</sequence>
<dbReference type="RefSeq" id="WP_145291776.1">
    <property type="nucleotide sequence ID" value="NZ_CP036291.1"/>
</dbReference>
<feature type="domain" description="DUF7336" evidence="1">
    <location>
        <begin position="1"/>
        <end position="65"/>
    </location>
</feature>
<evidence type="ECO:0000259" key="1">
    <source>
        <dbReference type="Pfam" id="PF24024"/>
    </source>
</evidence>
<dbReference type="InterPro" id="IPR055760">
    <property type="entry name" value="DUF7336"/>
</dbReference>
<organism evidence="2 3">
    <name type="scientific">Pirellulimonas nuda</name>
    <dbReference type="NCBI Taxonomy" id="2528009"/>
    <lineage>
        <taxon>Bacteria</taxon>
        <taxon>Pseudomonadati</taxon>
        <taxon>Planctomycetota</taxon>
        <taxon>Planctomycetia</taxon>
        <taxon>Pirellulales</taxon>
        <taxon>Lacipirellulaceae</taxon>
        <taxon>Pirellulimonas</taxon>
    </lineage>
</organism>
<accession>A0A518DJF5</accession>
<evidence type="ECO:0000313" key="2">
    <source>
        <dbReference type="EMBL" id="QDU91610.1"/>
    </source>
</evidence>
<dbReference type="EMBL" id="CP036291">
    <property type="protein sequence ID" value="QDU91610.1"/>
    <property type="molecule type" value="Genomic_DNA"/>
</dbReference>
<dbReference type="AlphaFoldDB" id="A0A518DJF5"/>
<dbReference type="Pfam" id="PF24024">
    <property type="entry name" value="DUF7336"/>
    <property type="match status" value="1"/>
</dbReference>